<dbReference type="Proteomes" id="UP000597762">
    <property type="component" value="Unassembled WGS sequence"/>
</dbReference>
<organism evidence="1 2">
    <name type="scientific">Acanthosepion pharaonis</name>
    <name type="common">Pharaoh cuttlefish</name>
    <name type="synonym">Sepia pharaonis</name>
    <dbReference type="NCBI Taxonomy" id="158019"/>
    <lineage>
        <taxon>Eukaryota</taxon>
        <taxon>Metazoa</taxon>
        <taxon>Spiralia</taxon>
        <taxon>Lophotrochozoa</taxon>
        <taxon>Mollusca</taxon>
        <taxon>Cephalopoda</taxon>
        <taxon>Coleoidea</taxon>
        <taxon>Decapodiformes</taxon>
        <taxon>Sepiida</taxon>
        <taxon>Sepiina</taxon>
        <taxon>Sepiidae</taxon>
        <taxon>Acanthosepion</taxon>
    </lineage>
</organism>
<dbReference type="OrthoDB" id="7540217at2759"/>
<name>A0A812DLL4_ACAPH</name>
<protein>
    <submittedName>
        <fullName evidence="1">Uncharacterized protein</fullName>
    </submittedName>
</protein>
<dbReference type="EMBL" id="CAHIKZ030003683">
    <property type="protein sequence ID" value="CAE1303105.1"/>
    <property type="molecule type" value="Genomic_DNA"/>
</dbReference>
<comment type="caution">
    <text evidence="1">The sequence shown here is derived from an EMBL/GenBank/DDBJ whole genome shotgun (WGS) entry which is preliminary data.</text>
</comment>
<reference evidence="1" key="1">
    <citation type="submission" date="2021-01" db="EMBL/GenBank/DDBJ databases">
        <authorList>
            <person name="Li R."/>
            <person name="Bekaert M."/>
        </authorList>
    </citation>
    <scope>NUCLEOTIDE SEQUENCE</scope>
    <source>
        <strain evidence="1">Farmed</strain>
    </source>
</reference>
<proteinExistence type="predicted"/>
<evidence type="ECO:0000313" key="2">
    <source>
        <dbReference type="Proteomes" id="UP000597762"/>
    </source>
</evidence>
<keyword evidence="2" id="KW-1185">Reference proteome</keyword>
<evidence type="ECO:0000313" key="1">
    <source>
        <dbReference type="EMBL" id="CAE1303105.1"/>
    </source>
</evidence>
<dbReference type="AlphaFoldDB" id="A0A812DLL4"/>
<sequence>MEYECRAAVVASFRVGKKPAEVMAWFGFKRTMVIDTWMMWTACENKDEFTAKQKAHNVDFSAVRTDEFDVAVKETVNNDGSQSYIKITTDMDCHMLTICQTIKKDISYSSYCKSHHKLITNASKESRKAKVATLLNELKHGSTGMQSFFSDEKNFTQGQTHNRQNGRWIYKDIKVVPS</sequence>
<gene>
    <name evidence="1" type="ORF">SPHA_55377</name>
</gene>
<accession>A0A812DLL4</accession>